<reference evidence="2 3" key="1">
    <citation type="submission" date="2018-09" db="EMBL/GenBank/DDBJ databases">
        <title>Paenibacillus aracenensis nov. sp. isolated from a cave in southern Spain.</title>
        <authorList>
            <person name="Jurado V."/>
            <person name="Gutierrez-Patricio S."/>
            <person name="Gonzalez-Pimentel J.L."/>
            <person name="Miller A.Z."/>
            <person name="Laiz L."/>
            <person name="Saiz-Jimenez C."/>
        </authorList>
    </citation>
    <scope>NUCLEOTIDE SEQUENCE [LARGE SCALE GENOMIC DNA]</scope>
    <source>
        <strain evidence="2 3">JCM 19203</strain>
    </source>
</reference>
<dbReference type="RefSeq" id="WP_120106882.1">
    <property type="nucleotide sequence ID" value="NZ_QXQB01000001.1"/>
</dbReference>
<gene>
    <name evidence="2" type="ORF">D3P09_02420</name>
</gene>
<dbReference type="EMBL" id="QXQB01000001">
    <property type="protein sequence ID" value="RJX40896.1"/>
    <property type="molecule type" value="Genomic_DNA"/>
</dbReference>
<keyword evidence="3" id="KW-1185">Reference proteome</keyword>
<accession>A0A3A6PMC9</accession>
<feature type="coiled-coil region" evidence="1">
    <location>
        <begin position="220"/>
        <end position="272"/>
    </location>
</feature>
<evidence type="ECO:0000256" key="1">
    <source>
        <dbReference type="SAM" id="Coils"/>
    </source>
</evidence>
<dbReference type="OrthoDB" id="2630925at2"/>
<evidence type="ECO:0000313" key="3">
    <source>
        <dbReference type="Proteomes" id="UP000267798"/>
    </source>
</evidence>
<keyword evidence="1" id="KW-0175">Coiled coil</keyword>
<evidence type="ECO:0000313" key="2">
    <source>
        <dbReference type="EMBL" id="RJX40896.1"/>
    </source>
</evidence>
<dbReference type="AlphaFoldDB" id="A0A3A6PMC9"/>
<comment type="caution">
    <text evidence="2">The sequence shown here is derived from an EMBL/GenBank/DDBJ whole genome shotgun (WGS) entry which is preliminary data.</text>
</comment>
<organism evidence="2 3">
    <name type="scientific">Paenibacillus pinisoli</name>
    <dbReference type="NCBI Taxonomy" id="1276110"/>
    <lineage>
        <taxon>Bacteria</taxon>
        <taxon>Bacillati</taxon>
        <taxon>Bacillota</taxon>
        <taxon>Bacilli</taxon>
        <taxon>Bacillales</taxon>
        <taxon>Paenibacillaceae</taxon>
        <taxon>Paenibacillus</taxon>
    </lineage>
</organism>
<dbReference type="Proteomes" id="UP000267798">
    <property type="component" value="Unassembled WGS sequence"/>
</dbReference>
<proteinExistence type="predicted"/>
<protein>
    <submittedName>
        <fullName evidence="2">Uncharacterized protein</fullName>
    </submittedName>
</protein>
<name>A0A3A6PMC9_9BACL</name>
<sequence length="372" mass="42456">MVVRENGFGPVKSFFMTPAQMEEHARRVQGKQNGPTIKKWQRSMTKEQYLQAVREGRSRDDIVLKNFNNDPKELRKQLKEWGITEGEVVEMVQGKRKELEITKQEYLQRRLNGEKRSHIIQSLGVATPKVYELLASWGIRELDAEERELELMAPTKLKSDVDQRLAEQLEARGLVEFNAQRVTTGTIVQNQPSTLTADPAKQVRDVAELQPSADHWKADAGRKDLQIMELEKELASVRAELDSTRRESLKTLNELEAERQLLLHTIEHAAAAEESNSVAIRIPILSVAIANVERARIYAAVEALSTDVEAADIDRERVMTELFDLLQRTINFITADLAELHPGKPVIDFVQEFFHYYNARHIEGLTLQQQAS</sequence>